<organism evidence="1">
    <name type="scientific">hydrothermal vent metagenome</name>
    <dbReference type="NCBI Taxonomy" id="652676"/>
    <lineage>
        <taxon>unclassified sequences</taxon>
        <taxon>metagenomes</taxon>
        <taxon>ecological metagenomes</taxon>
    </lineage>
</organism>
<dbReference type="Gene3D" id="3.90.1720.10">
    <property type="entry name" value="endopeptidase domain like (from Nostoc punctiforme)"/>
    <property type="match status" value="1"/>
</dbReference>
<dbReference type="InterPro" id="IPR038765">
    <property type="entry name" value="Papain-like_cys_pep_sf"/>
</dbReference>
<proteinExistence type="predicted"/>
<dbReference type="EMBL" id="UOGD01000341">
    <property type="protein sequence ID" value="VAX26494.1"/>
    <property type="molecule type" value="Genomic_DNA"/>
</dbReference>
<feature type="non-terminal residue" evidence="1">
    <location>
        <position position="635"/>
    </location>
</feature>
<dbReference type="SUPFAM" id="SSF54001">
    <property type="entry name" value="Cysteine proteinases"/>
    <property type="match status" value="1"/>
</dbReference>
<accession>A0A3B1CRG5</accession>
<protein>
    <submittedName>
        <fullName evidence="1">Uncharacterized protein</fullName>
    </submittedName>
</protein>
<gene>
    <name evidence="1" type="ORF">MNBD_IGNAVI01-946</name>
</gene>
<sequence>MKKYLIILFFLAGYIFASSNYEVIYDQEYKNLPFSLVIDNSGIYSIASFDVNGDTVLLSSFNAAGIYKFYSGKFISRTDPTFPGKDFLSEIIIDKTSTLNKSVDHKEISQRLYRKNFLVKNSYLIDNGGELIGSKNERITINVKSRNSLVIETENMNLPQNISLQFPNNLSCADLIGIDAEGNLFLVIEKYLNEIPLKVSREVYTLSNSGEMLSILQLPNIKYLYTLKDLQIDSDGNLYHLIPDKNEVKIIKWSGLTAKTPGIIRYPSEFDKEIHFNDFVPTDEIATQIPDLVNSSYEVASRTEALRIADTYVLHQYACSSGNLAPSDVTAPDGDVVRTPLWLIVGMNARIPYKWGGFNTIAQFDAGLQNGRYAGDINTNGVSSYAVGVDCSGYVSRCWQMSYHASTAYMPEITTQYTSWDDLKPGDAIHKVGHVRLFVERNINGSFKVAESTGRGWGVSYWTYTTSDLEAYTPRYYNNMIDSYNAQRPTFTDVSRIDENTIELNWDCDTTGILGYRVYGSSNGFNWVLGIDENTCQTTSIQLPNTEGAKYYRISSVKNNADHSESNWSNVLGIGNFSSEKKCLIVDGFNRESGSWRGPGHTFALKYGQALKTVSVNFTTIKNSQLLNSSFGLND</sequence>
<dbReference type="InterPro" id="IPR013783">
    <property type="entry name" value="Ig-like_fold"/>
</dbReference>
<evidence type="ECO:0000313" key="1">
    <source>
        <dbReference type="EMBL" id="VAX26494.1"/>
    </source>
</evidence>
<dbReference type="Gene3D" id="2.60.40.10">
    <property type="entry name" value="Immunoglobulins"/>
    <property type="match status" value="1"/>
</dbReference>
<reference evidence="1" key="1">
    <citation type="submission" date="2018-06" db="EMBL/GenBank/DDBJ databases">
        <authorList>
            <person name="Zhirakovskaya E."/>
        </authorList>
    </citation>
    <scope>NUCLEOTIDE SEQUENCE</scope>
</reference>
<name>A0A3B1CRG5_9ZZZZ</name>
<dbReference type="AlphaFoldDB" id="A0A3B1CRG5"/>